<dbReference type="RefSeq" id="WP_108917016.1">
    <property type="nucleotide sequence ID" value="NZ_CP189553.1"/>
</dbReference>
<dbReference type="EMBL" id="PUIV01000011">
    <property type="protein sequence ID" value="PWB94136.1"/>
    <property type="molecule type" value="Genomic_DNA"/>
</dbReference>
<organism evidence="1 2">
    <name type="scientific">Methylosinus sporium</name>
    <dbReference type="NCBI Taxonomy" id="428"/>
    <lineage>
        <taxon>Bacteria</taxon>
        <taxon>Pseudomonadati</taxon>
        <taxon>Pseudomonadota</taxon>
        <taxon>Alphaproteobacteria</taxon>
        <taxon>Hyphomicrobiales</taxon>
        <taxon>Methylocystaceae</taxon>
        <taxon>Methylosinus</taxon>
    </lineage>
</organism>
<gene>
    <name evidence="1" type="ORF">C5689_09380</name>
</gene>
<protein>
    <submittedName>
        <fullName evidence="1">Uncharacterized protein</fullName>
    </submittedName>
</protein>
<name>A0A2U1SR96_METSR</name>
<evidence type="ECO:0000313" key="1">
    <source>
        <dbReference type="EMBL" id="PWB94136.1"/>
    </source>
</evidence>
<accession>A0A2U1SR96</accession>
<sequence length="66" mass="7247">MTPRDSKVAPTLLVLMRGISLVNDKWFVDDKRITTRPDAIGTALGDAFVIWLASCHALLTKAHRAA</sequence>
<proteinExistence type="predicted"/>
<reference evidence="1 2" key="1">
    <citation type="journal article" date="2018" name="Appl. Microbiol. Biotechnol.">
        <title>Co-cultivation of the strictly anaerobic methanogen Methanosarcina barkeri with aerobic methanotrophs in an oxygen-limited membrane bioreactor.</title>
        <authorList>
            <person name="In 't Zandt M.H."/>
            <person name="van den Bosch T.J.M."/>
            <person name="Rijkers R."/>
            <person name="van Kessel M.A.H.J."/>
            <person name="Jetten M.S.M."/>
            <person name="Welte C.U."/>
        </authorList>
    </citation>
    <scope>NUCLEOTIDE SEQUENCE [LARGE SCALE GENOMIC DNA]</scope>
    <source>
        <strain evidence="1 2">DSM 17706</strain>
    </source>
</reference>
<comment type="caution">
    <text evidence="1">The sequence shown here is derived from an EMBL/GenBank/DDBJ whole genome shotgun (WGS) entry which is preliminary data.</text>
</comment>
<evidence type="ECO:0000313" key="2">
    <source>
        <dbReference type="Proteomes" id="UP000245137"/>
    </source>
</evidence>
<keyword evidence="2" id="KW-1185">Reference proteome</keyword>
<dbReference type="AlphaFoldDB" id="A0A2U1SR96"/>
<dbReference type="Proteomes" id="UP000245137">
    <property type="component" value="Unassembled WGS sequence"/>
</dbReference>